<dbReference type="InterPro" id="IPR023578">
    <property type="entry name" value="Ras_GEF_dom_sf"/>
</dbReference>
<evidence type="ECO:0000313" key="3">
    <source>
        <dbReference type="Proteomes" id="UP000023152"/>
    </source>
</evidence>
<organism evidence="2 3">
    <name type="scientific">Reticulomyxa filosa</name>
    <dbReference type="NCBI Taxonomy" id="46433"/>
    <lineage>
        <taxon>Eukaryota</taxon>
        <taxon>Sar</taxon>
        <taxon>Rhizaria</taxon>
        <taxon>Retaria</taxon>
        <taxon>Foraminifera</taxon>
        <taxon>Monothalamids</taxon>
        <taxon>Reticulomyxidae</taxon>
        <taxon>Reticulomyxa</taxon>
    </lineage>
</organism>
<feature type="non-terminal residue" evidence="2">
    <location>
        <position position="1"/>
    </location>
</feature>
<dbReference type="SUPFAM" id="SSF48366">
    <property type="entry name" value="Ras GEF"/>
    <property type="match status" value="1"/>
</dbReference>
<dbReference type="InterPro" id="IPR001895">
    <property type="entry name" value="RASGEF_cat_dom"/>
</dbReference>
<reference evidence="2 3" key="1">
    <citation type="journal article" date="2013" name="Curr. Biol.">
        <title>The Genome of the Foraminiferan Reticulomyxa filosa.</title>
        <authorList>
            <person name="Glockner G."/>
            <person name="Hulsmann N."/>
            <person name="Schleicher M."/>
            <person name="Noegel A.A."/>
            <person name="Eichinger L."/>
            <person name="Gallinger C."/>
            <person name="Pawlowski J."/>
            <person name="Sierra R."/>
            <person name="Euteneuer U."/>
            <person name="Pillet L."/>
            <person name="Moustafa A."/>
            <person name="Platzer M."/>
            <person name="Groth M."/>
            <person name="Szafranski K."/>
            <person name="Schliwa M."/>
        </authorList>
    </citation>
    <scope>NUCLEOTIDE SEQUENCE [LARGE SCALE GENOMIC DNA]</scope>
</reference>
<protein>
    <recommendedName>
        <fullName evidence="1">Ras-GEF domain-containing protein</fullName>
    </recommendedName>
</protein>
<gene>
    <name evidence="2" type="ORF">RFI_30205</name>
</gene>
<dbReference type="AlphaFoldDB" id="X6LZ22"/>
<keyword evidence="3" id="KW-1185">Reference proteome</keyword>
<dbReference type="EMBL" id="ASPP01026398">
    <property type="protein sequence ID" value="ETO07188.1"/>
    <property type="molecule type" value="Genomic_DNA"/>
</dbReference>
<sequence>KVPEKHKEQFAQIKTICSSDRGYCNLRRLVRAAELPAVLPLEISLQELIFIGKSTEKVGDREILNVSLSLRLLERVKNIQMYQQYPYTDIQENGAVQRMLLEEFSKLKEITEEQIWDMSTEVKCADERDKTRIC</sequence>
<comment type="caution">
    <text evidence="2">The sequence shown here is derived from an EMBL/GenBank/DDBJ whole genome shotgun (WGS) entry which is preliminary data.</text>
</comment>
<dbReference type="GO" id="GO:0005085">
    <property type="term" value="F:guanyl-nucleotide exchange factor activity"/>
    <property type="evidence" value="ECO:0007669"/>
    <property type="project" value="InterPro"/>
</dbReference>
<dbReference type="GO" id="GO:0007264">
    <property type="term" value="P:small GTPase-mediated signal transduction"/>
    <property type="evidence" value="ECO:0007669"/>
    <property type="project" value="InterPro"/>
</dbReference>
<dbReference type="Pfam" id="PF00617">
    <property type="entry name" value="RasGEF"/>
    <property type="match status" value="1"/>
</dbReference>
<dbReference type="OrthoDB" id="546434at2759"/>
<name>X6LZ22_RETFI</name>
<dbReference type="Proteomes" id="UP000023152">
    <property type="component" value="Unassembled WGS sequence"/>
</dbReference>
<proteinExistence type="predicted"/>
<feature type="domain" description="Ras-GEF" evidence="1">
    <location>
        <begin position="1"/>
        <end position="66"/>
    </location>
</feature>
<accession>X6LZ22</accession>
<dbReference type="Gene3D" id="1.10.840.10">
    <property type="entry name" value="Ras guanine-nucleotide exchange factors catalytic domain"/>
    <property type="match status" value="1"/>
</dbReference>
<evidence type="ECO:0000259" key="1">
    <source>
        <dbReference type="Pfam" id="PF00617"/>
    </source>
</evidence>
<evidence type="ECO:0000313" key="2">
    <source>
        <dbReference type="EMBL" id="ETO07188.1"/>
    </source>
</evidence>
<dbReference type="InterPro" id="IPR036964">
    <property type="entry name" value="RASGEF_cat_dom_sf"/>
</dbReference>